<dbReference type="InterPro" id="IPR003591">
    <property type="entry name" value="Leu-rich_rpt_typical-subtyp"/>
</dbReference>
<name>A0A8K0C6Q4_IGNLU</name>
<dbReference type="PANTHER" id="PTHR24366">
    <property type="entry name" value="IG(IMMUNOGLOBULIN) AND LRR(LEUCINE RICH REPEAT) DOMAINS"/>
    <property type="match status" value="1"/>
</dbReference>
<evidence type="ECO:0000313" key="4">
    <source>
        <dbReference type="Proteomes" id="UP000801492"/>
    </source>
</evidence>
<feature type="non-terminal residue" evidence="3">
    <location>
        <position position="423"/>
    </location>
</feature>
<dbReference type="AlphaFoldDB" id="A0A8K0C6Q4"/>
<dbReference type="EMBL" id="VTPC01091238">
    <property type="protein sequence ID" value="KAF2879018.1"/>
    <property type="molecule type" value="Genomic_DNA"/>
</dbReference>
<gene>
    <name evidence="3" type="ORF">ILUMI_27153</name>
</gene>
<evidence type="ECO:0000313" key="3">
    <source>
        <dbReference type="EMBL" id="KAF2879018.1"/>
    </source>
</evidence>
<dbReference type="SMART" id="SM00369">
    <property type="entry name" value="LRR_TYP"/>
    <property type="match status" value="8"/>
</dbReference>
<protein>
    <submittedName>
        <fullName evidence="3">Uncharacterized protein</fullName>
    </submittedName>
</protein>
<organism evidence="3 4">
    <name type="scientific">Ignelater luminosus</name>
    <name type="common">Cucubano</name>
    <name type="synonym">Pyrophorus luminosus</name>
    <dbReference type="NCBI Taxonomy" id="2038154"/>
    <lineage>
        <taxon>Eukaryota</taxon>
        <taxon>Metazoa</taxon>
        <taxon>Ecdysozoa</taxon>
        <taxon>Arthropoda</taxon>
        <taxon>Hexapoda</taxon>
        <taxon>Insecta</taxon>
        <taxon>Pterygota</taxon>
        <taxon>Neoptera</taxon>
        <taxon>Endopterygota</taxon>
        <taxon>Coleoptera</taxon>
        <taxon>Polyphaga</taxon>
        <taxon>Elateriformia</taxon>
        <taxon>Elateroidea</taxon>
        <taxon>Elateridae</taxon>
        <taxon>Agrypninae</taxon>
        <taxon>Pyrophorini</taxon>
        <taxon>Ignelater</taxon>
    </lineage>
</organism>
<comment type="caution">
    <text evidence="3">The sequence shown here is derived from an EMBL/GenBank/DDBJ whole genome shotgun (WGS) entry which is preliminary data.</text>
</comment>
<reference evidence="3" key="1">
    <citation type="submission" date="2019-08" db="EMBL/GenBank/DDBJ databases">
        <title>The genome of the North American firefly Photinus pyralis.</title>
        <authorList>
            <consortium name="Photinus pyralis genome working group"/>
            <person name="Fallon T.R."/>
            <person name="Sander Lower S.E."/>
            <person name="Weng J.-K."/>
        </authorList>
    </citation>
    <scope>NUCLEOTIDE SEQUENCE</scope>
    <source>
        <strain evidence="3">TRF0915ILg1</strain>
        <tissue evidence="3">Whole body</tissue>
    </source>
</reference>
<dbReference type="Proteomes" id="UP000801492">
    <property type="component" value="Unassembled WGS sequence"/>
</dbReference>
<dbReference type="PROSITE" id="PS51450">
    <property type="entry name" value="LRR"/>
    <property type="match status" value="3"/>
</dbReference>
<dbReference type="Gene3D" id="3.80.10.10">
    <property type="entry name" value="Ribonuclease Inhibitor"/>
    <property type="match status" value="2"/>
</dbReference>
<dbReference type="OrthoDB" id="676979at2759"/>
<keyword evidence="4" id="KW-1185">Reference proteome</keyword>
<dbReference type="InterPro" id="IPR001611">
    <property type="entry name" value="Leu-rich_rpt"/>
</dbReference>
<keyword evidence="1" id="KW-0433">Leucine-rich repeat</keyword>
<dbReference type="SUPFAM" id="SSF52058">
    <property type="entry name" value="L domain-like"/>
    <property type="match status" value="1"/>
</dbReference>
<dbReference type="InterPro" id="IPR032675">
    <property type="entry name" value="LRR_dom_sf"/>
</dbReference>
<evidence type="ECO:0000256" key="1">
    <source>
        <dbReference type="ARBA" id="ARBA00022614"/>
    </source>
</evidence>
<accession>A0A8K0C6Q4</accession>
<sequence length="423" mass="48566">LVAKLKYYTRIRKQIKKTKWKNRFTSTSPLSKMKQTCLLLCVIILLVGVPESFQECQLQSIGGVASYLCASIQELEAEENRGLFDVVIHKHKTPPSVNRKPNVKIVLIEDGKDAISADTFKLLKDVQKLFLRSNAQITLPASLLSSLPIQELDLRNNVVFDIENGAFTNLEGLKKLYIVDNKLSEVKYGVFNNLPIDTLGLSNNRLSFIERDAFINMTRLRRLDLDGNRLTEFEPEILMNNPHKLEVLHLQNNLFTEIDRNTVKGLNNLKVLNFKNNKISQISSYTFDQLLNLEELILSHNFLLELKPESFPKNGLPKLRKLHINNNRLSYLTTTVLRRLDNLRFIRITGNPWQCPCLDAILGWLSDRAVQQKCDRDYYDGTRPICVVDAAHPNTCDYSNNQVYHQKYTEINNKSPPSPPCEL</sequence>
<dbReference type="Pfam" id="PF13855">
    <property type="entry name" value="LRR_8"/>
    <property type="match status" value="3"/>
</dbReference>
<keyword evidence="2" id="KW-0677">Repeat</keyword>
<proteinExistence type="predicted"/>
<evidence type="ECO:0000256" key="2">
    <source>
        <dbReference type="ARBA" id="ARBA00022737"/>
    </source>
</evidence>
<dbReference type="PANTHER" id="PTHR24366:SF96">
    <property type="entry name" value="LEUCINE RICH REPEAT CONTAINING 53"/>
    <property type="match status" value="1"/>
</dbReference>